<evidence type="ECO:0000313" key="5">
    <source>
        <dbReference type="Proteomes" id="UP001152747"/>
    </source>
</evidence>
<feature type="region of interest" description="Disordered" evidence="2">
    <location>
        <begin position="31"/>
        <end position="74"/>
    </location>
</feature>
<feature type="compositionally biased region" description="Polar residues" evidence="2">
    <location>
        <begin position="174"/>
        <end position="203"/>
    </location>
</feature>
<accession>A0A9P1IAY8</accession>
<keyword evidence="1" id="KW-0863">Zinc-finger</keyword>
<feature type="compositionally biased region" description="Low complexity" evidence="2">
    <location>
        <begin position="568"/>
        <end position="579"/>
    </location>
</feature>
<protein>
    <recommendedName>
        <fullName evidence="3">C2H2-type domain-containing protein</fullName>
    </recommendedName>
</protein>
<evidence type="ECO:0000259" key="3">
    <source>
        <dbReference type="PROSITE" id="PS50157"/>
    </source>
</evidence>
<dbReference type="GO" id="GO:0003824">
    <property type="term" value="F:catalytic activity"/>
    <property type="evidence" value="ECO:0007669"/>
    <property type="project" value="InterPro"/>
</dbReference>
<feature type="region of interest" description="Disordered" evidence="2">
    <location>
        <begin position="142"/>
        <end position="222"/>
    </location>
</feature>
<feature type="region of interest" description="Disordered" evidence="2">
    <location>
        <begin position="555"/>
        <end position="589"/>
    </location>
</feature>
<dbReference type="PROSITE" id="PS00028">
    <property type="entry name" value="ZINC_FINGER_C2H2_1"/>
    <property type="match status" value="2"/>
</dbReference>
<dbReference type="AlphaFoldDB" id="A0A9P1IAY8"/>
<feature type="compositionally biased region" description="Low complexity" evidence="2">
    <location>
        <begin position="31"/>
        <end position="53"/>
    </location>
</feature>
<dbReference type="InterPro" id="IPR020558">
    <property type="entry name" value="DiOHA_6PGluconate_deHydtase_CS"/>
</dbReference>
<feature type="compositionally biased region" description="Low complexity" evidence="2">
    <location>
        <begin position="389"/>
        <end position="406"/>
    </location>
</feature>
<dbReference type="FunFam" id="3.30.160.60:FF:002852">
    <property type="entry name" value="Dorsal Intercalation and Elongation defect"/>
    <property type="match status" value="1"/>
</dbReference>
<organism evidence="4 5">
    <name type="scientific">Caenorhabditis angaria</name>
    <dbReference type="NCBI Taxonomy" id="860376"/>
    <lineage>
        <taxon>Eukaryota</taxon>
        <taxon>Metazoa</taxon>
        <taxon>Ecdysozoa</taxon>
        <taxon>Nematoda</taxon>
        <taxon>Chromadorea</taxon>
        <taxon>Rhabditida</taxon>
        <taxon>Rhabditina</taxon>
        <taxon>Rhabditomorpha</taxon>
        <taxon>Rhabditoidea</taxon>
        <taxon>Rhabditidae</taxon>
        <taxon>Peloderinae</taxon>
        <taxon>Caenorhabditis</taxon>
    </lineage>
</organism>
<dbReference type="EMBL" id="CANHGI010000002">
    <property type="protein sequence ID" value="CAI5441586.1"/>
    <property type="molecule type" value="Genomic_DNA"/>
</dbReference>
<evidence type="ECO:0000313" key="4">
    <source>
        <dbReference type="EMBL" id="CAI5441586.1"/>
    </source>
</evidence>
<dbReference type="OrthoDB" id="10020956at2759"/>
<dbReference type="PROSITE" id="PS00886">
    <property type="entry name" value="ILVD_EDD_1"/>
    <property type="match status" value="1"/>
</dbReference>
<reference evidence="4" key="1">
    <citation type="submission" date="2022-11" db="EMBL/GenBank/DDBJ databases">
        <authorList>
            <person name="Kikuchi T."/>
        </authorList>
    </citation>
    <scope>NUCLEOTIDE SEQUENCE</scope>
    <source>
        <strain evidence="4">PS1010</strain>
    </source>
</reference>
<dbReference type="PANTHER" id="PTHR21190:SF1">
    <property type="entry name" value="GH10077P"/>
    <property type="match status" value="1"/>
</dbReference>
<name>A0A9P1IAY8_9PELO</name>
<gene>
    <name evidence="4" type="ORF">CAMP_LOCUS4223</name>
</gene>
<evidence type="ECO:0000256" key="2">
    <source>
        <dbReference type="SAM" id="MobiDB-lite"/>
    </source>
</evidence>
<sequence length="642" mass="69901">MNSVDMQQLLMSIDPSNGNQELFAQMSKGGLLSSGGSASPSSLASSGAPSSSSVLNEANEEKDQQQQETQKSQQTPNWLQLVMNQQIQQQQQQQKPAESLMDIMQNANPQFLEMLANSNGNATDFTALVGQLAGLSSSQNKMNEDIDDLRDNSVTPPPSNNIQIPNSLAGLMLPTTSNSSQNTVTDSCQSSVIVNGTNENNDGPTTPPAKKSKPSPSEESNISDVTAANNSLMQLFGGLFPQNMSALPLMFQSPLHQQFAGLSDFDSPLSAMSTPSKMGGSGAVKRQYSSNGKNYCDLCNKEVCNKYFLRTHMLKMHGIVIDENKTVIANIDTLERERMGNLSFRCDTCLVEFKSRHQLRQHKQDVHGVMPLSTPRNTNTSSGSANGIPTKSSVPSTPTSTNNGSSIDEKCQLCDKRVPGLMMGLHVQQEHLGGGAATDLQQVMALLNAQNNRRQEDESAKEDPNLLKCGQCQYATRDARNLEMHQERHDPMNEVKRRGSDEDEDEALKLTTEAALKMVCQNHQFDDATAAALNLSLHKSAAIKKENTEEDILKTSNNHINERNSHTSGSISPSGDSIPEGFGKPIGNDKNYQTQTFVVRSNDEKGSFLGEFIAQLPVRNLVDGPRQIVFELLPTTSVPNGI</sequence>
<keyword evidence="1" id="KW-0862">Zinc</keyword>
<keyword evidence="1" id="KW-0479">Metal-binding</keyword>
<dbReference type="SMART" id="SM00355">
    <property type="entry name" value="ZnF_C2H2"/>
    <property type="match status" value="4"/>
</dbReference>
<feature type="compositionally biased region" description="Polar residues" evidence="2">
    <location>
        <begin position="374"/>
        <end position="387"/>
    </location>
</feature>
<keyword evidence="5" id="KW-1185">Reference proteome</keyword>
<feature type="domain" description="C2H2-type" evidence="3">
    <location>
        <begin position="344"/>
        <end position="367"/>
    </location>
</feature>
<evidence type="ECO:0000256" key="1">
    <source>
        <dbReference type="PROSITE-ProRule" id="PRU00042"/>
    </source>
</evidence>
<dbReference type="Proteomes" id="UP001152747">
    <property type="component" value="Unassembled WGS sequence"/>
</dbReference>
<feature type="region of interest" description="Disordered" evidence="2">
    <location>
        <begin position="360"/>
        <end position="407"/>
    </location>
</feature>
<comment type="caution">
    <text evidence="4">The sequence shown here is derived from an EMBL/GenBank/DDBJ whole genome shotgun (WGS) entry which is preliminary data.</text>
</comment>
<dbReference type="InterPro" id="IPR013087">
    <property type="entry name" value="Znf_C2H2_type"/>
</dbReference>
<dbReference type="GO" id="GO:0008270">
    <property type="term" value="F:zinc ion binding"/>
    <property type="evidence" value="ECO:0007669"/>
    <property type="project" value="UniProtKB-KW"/>
</dbReference>
<proteinExistence type="predicted"/>
<dbReference type="Gene3D" id="3.30.160.60">
    <property type="entry name" value="Classic Zinc Finger"/>
    <property type="match status" value="1"/>
</dbReference>
<dbReference type="PANTHER" id="PTHR21190">
    <property type="entry name" value="GH10077P"/>
    <property type="match status" value="1"/>
</dbReference>
<dbReference type="PROSITE" id="PS50157">
    <property type="entry name" value="ZINC_FINGER_C2H2_2"/>
    <property type="match status" value="1"/>
</dbReference>